<proteinExistence type="predicted"/>
<accession>A0ABS9QBW1</accession>
<reference evidence="2 3" key="1">
    <citation type="submission" date="2022-02" db="EMBL/GenBank/DDBJ databases">
        <title>Draft genome sequence of Mezorhizobium retamae strain IRAMC:0171 isolated from Retama raetam nodules.</title>
        <authorList>
            <person name="Bengaied R."/>
            <person name="Sbissi I."/>
            <person name="Huber K."/>
            <person name="Ghodbane F."/>
            <person name="Nouioui I."/>
            <person name="Tarhouni M."/>
            <person name="Gtari M."/>
        </authorList>
    </citation>
    <scope>NUCLEOTIDE SEQUENCE [LARGE SCALE GENOMIC DNA]</scope>
    <source>
        <strain evidence="2 3">IRAMC:0171</strain>
    </source>
</reference>
<gene>
    <name evidence="2" type="ORF">L4923_07590</name>
</gene>
<evidence type="ECO:0000313" key="2">
    <source>
        <dbReference type="EMBL" id="MCG7504880.1"/>
    </source>
</evidence>
<dbReference type="Proteomes" id="UP001201701">
    <property type="component" value="Unassembled WGS sequence"/>
</dbReference>
<protein>
    <submittedName>
        <fullName evidence="2">Uncharacterized protein</fullName>
    </submittedName>
</protein>
<evidence type="ECO:0000313" key="3">
    <source>
        <dbReference type="Proteomes" id="UP001201701"/>
    </source>
</evidence>
<organism evidence="2 3">
    <name type="scientific">Mesorhizobium retamae</name>
    <dbReference type="NCBI Taxonomy" id="2912854"/>
    <lineage>
        <taxon>Bacteria</taxon>
        <taxon>Pseudomonadati</taxon>
        <taxon>Pseudomonadota</taxon>
        <taxon>Alphaproteobacteria</taxon>
        <taxon>Hyphomicrobiales</taxon>
        <taxon>Phyllobacteriaceae</taxon>
        <taxon>Mesorhizobium</taxon>
    </lineage>
</organism>
<feature type="region of interest" description="Disordered" evidence="1">
    <location>
        <begin position="1"/>
        <end position="31"/>
    </location>
</feature>
<dbReference type="RefSeq" id="WP_239363232.1">
    <property type="nucleotide sequence ID" value="NZ_JAKREW010000005.1"/>
</dbReference>
<comment type="caution">
    <text evidence="2">The sequence shown here is derived from an EMBL/GenBank/DDBJ whole genome shotgun (WGS) entry which is preliminary data.</text>
</comment>
<dbReference type="EMBL" id="JAKREW010000005">
    <property type="protein sequence ID" value="MCG7504880.1"/>
    <property type="molecule type" value="Genomic_DNA"/>
</dbReference>
<sequence length="81" mass="8378">MNATAGAILRPTRGMNNEAGRPRQRTATTNDAAASSLRLPALATAIAPSFAIAPSSDASDFMNNETTAKGGMKNAEIPVLY</sequence>
<evidence type="ECO:0000256" key="1">
    <source>
        <dbReference type="SAM" id="MobiDB-lite"/>
    </source>
</evidence>
<keyword evidence="3" id="KW-1185">Reference proteome</keyword>
<name>A0ABS9QBW1_9HYPH</name>